<dbReference type="Gene3D" id="1.10.780.10">
    <property type="entry name" value="Hydroxylamine Oxidoreductase, Chain A, domain 1"/>
    <property type="match status" value="1"/>
</dbReference>
<dbReference type="EMBL" id="LT934425">
    <property type="protein sequence ID" value="SOH05871.1"/>
    <property type="molecule type" value="Genomic_DNA"/>
</dbReference>
<evidence type="ECO:0000256" key="1">
    <source>
        <dbReference type="ARBA" id="ARBA00022729"/>
    </source>
</evidence>
<dbReference type="EMBL" id="CP049055">
    <property type="protein sequence ID" value="QII13019.1"/>
    <property type="molecule type" value="Genomic_DNA"/>
</dbReference>
<keyword evidence="5" id="KW-1185">Reference proteome</keyword>
<name>A0A2C9CJP1_KUEST</name>
<dbReference type="InterPro" id="IPR023155">
    <property type="entry name" value="Cyt_c-552/4"/>
</dbReference>
<dbReference type="Pfam" id="PF13435">
    <property type="entry name" value="Cytochrome_C554"/>
    <property type="match status" value="2"/>
</dbReference>
<reference evidence="4" key="2">
    <citation type="submission" date="2017-10" db="EMBL/GenBank/DDBJ databases">
        <authorList>
            <person name="Banno H."/>
            <person name="Chua N.-H."/>
        </authorList>
    </citation>
    <scope>NUCLEOTIDE SEQUENCE [LARGE SCALE GENOMIC DNA]</scope>
    <source>
        <strain evidence="4">Kuenenia_mbr1_ru-nijmegen</strain>
    </source>
</reference>
<organism evidence="4 5">
    <name type="scientific">Kuenenia stuttgartiensis</name>
    <dbReference type="NCBI Taxonomy" id="174633"/>
    <lineage>
        <taxon>Bacteria</taxon>
        <taxon>Pseudomonadati</taxon>
        <taxon>Planctomycetota</taxon>
        <taxon>Candidatus Brocadiia</taxon>
        <taxon>Candidatus Brocadiales</taxon>
        <taxon>Candidatus Brocadiaceae</taxon>
        <taxon>Candidatus Kuenenia</taxon>
    </lineage>
</organism>
<protein>
    <submittedName>
        <fullName evidence="3">Putative hydroxylamine oxidoreductase hao</fullName>
    </submittedName>
</protein>
<feature type="domain" description="Cytochrome c-552/4" evidence="2">
    <location>
        <begin position="127"/>
        <end position="208"/>
    </location>
</feature>
<dbReference type="Proteomes" id="UP000221734">
    <property type="component" value="Chromosome Kuenenia_stuttgartiensis_MBR1"/>
</dbReference>
<feature type="domain" description="Cytochrome c-552/4" evidence="2">
    <location>
        <begin position="42"/>
        <end position="108"/>
    </location>
</feature>
<accession>A0A2C9CJP1</accession>
<sequence>MKKISICALLLFSVFLLTSKIYAIGKSQHDLPYAVSEQTKICILCHKNVTPGIVEDWKTSRHSKITPEIALKKTALERRVSSQTIPEDIRPVVVGCYECHSQNISQHKDSFEHFGFWINVIVSPNDCRTCHAVEVEQFSGSKKAYALDNLRENPVYQKFVDAIPGIKEVGDKSIRCLIPSENSRRETCYACHGTEITVDGMKEIQTNTGSIEVPNLQNWPNQGVGRINPDGSRGACTACHPRHSFSIEIARKPYTCSQCHLEPDIPAYEVYCESKHGNIFLTKQDTWNWNNVPWKVGKDFQAPTCAACHNSLLVTPEGKEVVSRTHDFGSRLWVRIFGLIYSHPQPKNGKTYEIENKDGLPLPVTFMNEPAVEYLIDEEEQLLRKKEMKKVCNSCHSTDWVMGHFEKLDTTIIETDTMVLNTTNLMKNMWDNGFADASNPFDELIELLWVKEWFFYANSIRFASAMIGADHATFKNGWWQLTENFHEIYEYSKKCESGH</sequence>
<dbReference type="Gene3D" id="1.20.850.10">
    <property type="entry name" value="Hydroxylamine Oxidoreductase, Chain A, domain 2"/>
    <property type="match status" value="1"/>
</dbReference>
<evidence type="ECO:0000313" key="3">
    <source>
        <dbReference type="EMBL" id="QII13019.1"/>
    </source>
</evidence>
<dbReference type="SUPFAM" id="SSF48695">
    <property type="entry name" value="Multiheme cytochromes"/>
    <property type="match status" value="1"/>
</dbReference>
<reference evidence="5" key="1">
    <citation type="submission" date="2017-10" db="EMBL/GenBank/DDBJ databases">
        <authorList>
            <person name="Frank J."/>
        </authorList>
    </citation>
    <scope>NUCLEOTIDE SEQUENCE [LARGE SCALE GENOMIC DNA]</scope>
</reference>
<dbReference type="AlphaFoldDB" id="A0A2C9CJP1"/>
<dbReference type="InterPro" id="IPR036280">
    <property type="entry name" value="Multihaem_cyt_sf"/>
</dbReference>
<evidence type="ECO:0000313" key="5">
    <source>
        <dbReference type="Proteomes" id="UP000221734"/>
    </source>
</evidence>
<evidence type="ECO:0000259" key="2">
    <source>
        <dbReference type="Pfam" id="PF13435"/>
    </source>
</evidence>
<dbReference type="InterPro" id="IPR051829">
    <property type="entry name" value="Multiheme_Cytochr_ET"/>
</dbReference>
<proteinExistence type="predicted"/>
<gene>
    <name evidence="4" type="primary">hao_5</name>
    <name evidence="3" type="synonym">hao</name>
    <name evidence="3" type="ORF">KsCSTR_36400</name>
    <name evidence="4" type="ORF">KSMBR1_3397</name>
</gene>
<keyword evidence="1" id="KW-0732">Signal</keyword>
<dbReference type="PANTHER" id="PTHR35038:SF8">
    <property type="entry name" value="C-TYPE POLYHEME CYTOCHROME OMCC"/>
    <property type="match status" value="1"/>
</dbReference>
<dbReference type="OrthoDB" id="9780421at2"/>
<dbReference type="RefSeq" id="WP_099326403.1">
    <property type="nucleotide sequence ID" value="NZ_CP049055.1"/>
</dbReference>
<dbReference type="Pfam" id="PF13447">
    <property type="entry name" value="Multi-haem_cyto"/>
    <property type="match status" value="1"/>
</dbReference>
<dbReference type="PANTHER" id="PTHR35038">
    <property type="entry name" value="DISSIMILATORY SULFITE REDUCTASE SIRA"/>
    <property type="match status" value="1"/>
</dbReference>
<evidence type="ECO:0000313" key="6">
    <source>
        <dbReference type="Proteomes" id="UP000501926"/>
    </source>
</evidence>
<dbReference type="GO" id="GO:0016491">
    <property type="term" value="F:oxidoreductase activity"/>
    <property type="evidence" value="ECO:0007669"/>
    <property type="project" value="TreeGrafter"/>
</dbReference>
<dbReference type="Proteomes" id="UP000501926">
    <property type="component" value="Chromosome"/>
</dbReference>
<dbReference type="SMR" id="A0A2C9CJP1"/>
<dbReference type="KEGG" id="kst:KSMBR1_3397"/>
<evidence type="ECO:0000313" key="4">
    <source>
        <dbReference type="EMBL" id="SOH05871.1"/>
    </source>
</evidence>
<reference evidence="3 6" key="3">
    <citation type="submission" date="2020-02" db="EMBL/GenBank/DDBJ databases">
        <title>Newly sequenced genome of strain CSTR1 showed variability in Candidatus Kuenenia stuttgartiensis genomes.</title>
        <authorList>
            <person name="Ding C."/>
            <person name="Adrian L."/>
        </authorList>
    </citation>
    <scope>NUCLEOTIDE SEQUENCE [LARGE SCALE GENOMIC DNA]</scope>
    <source>
        <strain evidence="3 6">CSTR1</strain>
    </source>
</reference>